<dbReference type="GO" id="GO:0005737">
    <property type="term" value="C:cytoplasm"/>
    <property type="evidence" value="ECO:0007669"/>
    <property type="project" value="TreeGrafter"/>
</dbReference>
<comment type="similarity">
    <text evidence="1">Belongs to the peptidase C14B family.</text>
</comment>
<accession>A0A5C3KTK7</accession>
<sequence>MRRTPTRHHESLAFLHGIQAGTLKNSKYPNEWPVFPVSLALNFVKPVTKRRALLICITYRDTQLQDRLKLNKPHSDGEMAKALLLEKGYEEHEIVVLTDARGTPEHLRPTRANIMRELEEFVKSDVKDYFFLYAGHSGQKKQIISEDLMKRWSDKTFEGIGKEEDEHDEYIVPVDAVKGPSLEDIDDGLESIILDDELNRYLIRPLPLGAIFLAVLDCCHSATLLDLKHHRCNRFWTWTSKARRAFRKLVVEPITSVYGDPNVTPCDSFHIPGMPRRQWCDGWCPRRDHGTKSLAICLAACKDGQTMYEGHLPTLTEIFVEHMSTQSDRRLRDLVLAAIENNIEQSRFINETIKKTRKNTMYELDLDRLRDLEAVKEELDRAGSPTPQLSSNHPLRLDEPLPGPWRRRVLN</sequence>
<proteinExistence type="inferred from homology"/>
<name>A0A5C3KTK7_COPMA</name>
<keyword evidence="4" id="KW-1185">Reference proteome</keyword>
<dbReference type="Gene3D" id="3.40.50.12660">
    <property type="match status" value="1"/>
</dbReference>
<dbReference type="EMBL" id="ML210212">
    <property type="protein sequence ID" value="TFK23766.1"/>
    <property type="molecule type" value="Genomic_DNA"/>
</dbReference>
<dbReference type="PANTHER" id="PTHR48104:SF30">
    <property type="entry name" value="METACASPASE-1"/>
    <property type="match status" value="1"/>
</dbReference>
<gene>
    <name evidence="3" type="ORF">FA15DRAFT_445104</name>
</gene>
<protein>
    <recommendedName>
        <fullName evidence="5">Peptidase C14</fullName>
    </recommendedName>
</protein>
<evidence type="ECO:0000313" key="3">
    <source>
        <dbReference type="EMBL" id="TFK23766.1"/>
    </source>
</evidence>
<reference evidence="3 4" key="1">
    <citation type="journal article" date="2019" name="Nat. Ecol. Evol.">
        <title>Megaphylogeny resolves global patterns of mushroom evolution.</title>
        <authorList>
            <person name="Varga T."/>
            <person name="Krizsan K."/>
            <person name="Foldi C."/>
            <person name="Dima B."/>
            <person name="Sanchez-Garcia M."/>
            <person name="Sanchez-Ramirez S."/>
            <person name="Szollosi G.J."/>
            <person name="Szarkandi J.G."/>
            <person name="Papp V."/>
            <person name="Albert L."/>
            <person name="Andreopoulos W."/>
            <person name="Angelini C."/>
            <person name="Antonin V."/>
            <person name="Barry K.W."/>
            <person name="Bougher N.L."/>
            <person name="Buchanan P."/>
            <person name="Buyck B."/>
            <person name="Bense V."/>
            <person name="Catcheside P."/>
            <person name="Chovatia M."/>
            <person name="Cooper J."/>
            <person name="Damon W."/>
            <person name="Desjardin D."/>
            <person name="Finy P."/>
            <person name="Geml J."/>
            <person name="Haridas S."/>
            <person name="Hughes K."/>
            <person name="Justo A."/>
            <person name="Karasinski D."/>
            <person name="Kautmanova I."/>
            <person name="Kiss B."/>
            <person name="Kocsube S."/>
            <person name="Kotiranta H."/>
            <person name="LaButti K.M."/>
            <person name="Lechner B.E."/>
            <person name="Liimatainen K."/>
            <person name="Lipzen A."/>
            <person name="Lukacs Z."/>
            <person name="Mihaltcheva S."/>
            <person name="Morgado L.N."/>
            <person name="Niskanen T."/>
            <person name="Noordeloos M.E."/>
            <person name="Ohm R.A."/>
            <person name="Ortiz-Santana B."/>
            <person name="Ovrebo C."/>
            <person name="Racz N."/>
            <person name="Riley R."/>
            <person name="Savchenko A."/>
            <person name="Shiryaev A."/>
            <person name="Soop K."/>
            <person name="Spirin V."/>
            <person name="Szebenyi C."/>
            <person name="Tomsovsky M."/>
            <person name="Tulloss R.E."/>
            <person name="Uehling J."/>
            <person name="Grigoriev I.V."/>
            <person name="Vagvolgyi C."/>
            <person name="Papp T."/>
            <person name="Martin F.M."/>
            <person name="Miettinen O."/>
            <person name="Hibbett D.S."/>
            <person name="Nagy L.G."/>
        </authorList>
    </citation>
    <scope>NUCLEOTIDE SEQUENCE [LARGE SCALE GENOMIC DNA]</scope>
    <source>
        <strain evidence="3 4">CBS 121175</strain>
    </source>
</reference>
<evidence type="ECO:0008006" key="5">
    <source>
        <dbReference type="Google" id="ProtNLM"/>
    </source>
</evidence>
<dbReference type="OrthoDB" id="3223806at2759"/>
<dbReference type="AlphaFoldDB" id="A0A5C3KTK7"/>
<evidence type="ECO:0000313" key="4">
    <source>
        <dbReference type="Proteomes" id="UP000307440"/>
    </source>
</evidence>
<evidence type="ECO:0000256" key="2">
    <source>
        <dbReference type="SAM" id="MobiDB-lite"/>
    </source>
</evidence>
<organism evidence="3 4">
    <name type="scientific">Coprinopsis marcescibilis</name>
    <name type="common">Agaric fungus</name>
    <name type="synonym">Psathyrella marcescibilis</name>
    <dbReference type="NCBI Taxonomy" id="230819"/>
    <lineage>
        <taxon>Eukaryota</taxon>
        <taxon>Fungi</taxon>
        <taxon>Dikarya</taxon>
        <taxon>Basidiomycota</taxon>
        <taxon>Agaricomycotina</taxon>
        <taxon>Agaricomycetes</taxon>
        <taxon>Agaricomycetidae</taxon>
        <taxon>Agaricales</taxon>
        <taxon>Agaricineae</taxon>
        <taxon>Psathyrellaceae</taxon>
        <taxon>Coprinopsis</taxon>
    </lineage>
</organism>
<dbReference type="GO" id="GO:0004197">
    <property type="term" value="F:cysteine-type endopeptidase activity"/>
    <property type="evidence" value="ECO:0007669"/>
    <property type="project" value="TreeGrafter"/>
</dbReference>
<dbReference type="Proteomes" id="UP000307440">
    <property type="component" value="Unassembled WGS sequence"/>
</dbReference>
<dbReference type="PANTHER" id="PTHR48104">
    <property type="entry name" value="METACASPASE-4"/>
    <property type="match status" value="1"/>
</dbReference>
<feature type="region of interest" description="Disordered" evidence="2">
    <location>
        <begin position="378"/>
        <end position="403"/>
    </location>
</feature>
<evidence type="ECO:0000256" key="1">
    <source>
        <dbReference type="ARBA" id="ARBA00009005"/>
    </source>
</evidence>
<dbReference type="InterPro" id="IPR050452">
    <property type="entry name" value="Metacaspase"/>
</dbReference>
<dbReference type="GO" id="GO:0006508">
    <property type="term" value="P:proteolysis"/>
    <property type="evidence" value="ECO:0007669"/>
    <property type="project" value="TreeGrafter"/>
</dbReference>